<comment type="caution">
    <text evidence="1">The sequence shown here is derived from an EMBL/GenBank/DDBJ whole genome shotgun (WGS) entry which is preliminary data.</text>
</comment>
<proteinExistence type="predicted"/>
<gene>
    <name evidence="1" type="ORF">CYNAS_LOCUS9340</name>
</gene>
<reference evidence="1" key="1">
    <citation type="submission" date="2023-07" db="EMBL/GenBank/DDBJ databases">
        <authorList>
            <consortium name="CYATHOMIX"/>
        </authorList>
    </citation>
    <scope>NUCLEOTIDE SEQUENCE</scope>
    <source>
        <strain evidence="1">N/A</strain>
    </source>
</reference>
<dbReference type="EMBL" id="CATQJL010000223">
    <property type="protein sequence ID" value="CAJ0597357.1"/>
    <property type="molecule type" value="Genomic_DNA"/>
</dbReference>
<dbReference type="AlphaFoldDB" id="A0AA36GSG1"/>
<keyword evidence="2" id="KW-1185">Reference proteome</keyword>
<name>A0AA36GSG1_CYLNA</name>
<evidence type="ECO:0000313" key="1">
    <source>
        <dbReference type="EMBL" id="CAJ0597357.1"/>
    </source>
</evidence>
<sequence length="74" mass="8432">MKLYLSKKWAIGWLVNTELDRWISTGARARCPIRGRSGFFAKPSTAALADVFRGRLEIPIAELAEFRRFTSSRS</sequence>
<evidence type="ECO:0000313" key="2">
    <source>
        <dbReference type="Proteomes" id="UP001176961"/>
    </source>
</evidence>
<accession>A0AA36GSG1</accession>
<dbReference type="Proteomes" id="UP001176961">
    <property type="component" value="Unassembled WGS sequence"/>
</dbReference>
<protein>
    <submittedName>
        <fullName evidence="1">Uncharacterized protein</fullName>
    </submittedName>
</protein>
<organism evidence="1 2">
    <name type="scientific">Cylicocyclus nassatus</name>
    <name type="common">Nematode worm</name>
    <dbReference type="NCBI Taxonomy" id="53992"/>
    <lineage>
        <taxon>Eukaryota</taxon>
        <taxon>Metazoa</taxon>
        <taxon>Ecdysozoa</taxon>
        <taxon>Nematoda</taxon>
        <taxon>Chromadorea</taxon>
        <taxon>Rhabditida</taxon>
        <taxon>Rhabditina</taxon>
        <taxon>Rhabditomorpha</taxon>
        <taxon>Strongyloidea</taxon>
        <taxon>Strongylidae</taxon>
        <taxon>Cylicocyclus</taxon>
    </lineage>
</organism>